<dbReference type="InterPro" id="IPR013786">
    <property type="entry name" value="AcylCoA_DH/ox_N"/>
</dbReference>
<evidence type="ECO:0000259" key="7">
    <source>
        <dbReference type="Pfam" id="PF02770"/>
    </source>
</evidence>
<dbReference type="SUPFAM" id="SSF56645">
    <property type="entry name" value="Acyl-CoA dehydrogenase NM domain-like"/>
    <property type="match status" value="1"/>
</dbReference>
<dbReference type="Gene3D" id="1.10.540.10">
    <property type="entry name" value="Acyl-CoA dehydrogenase/oxidase, N-terminal domain"/>
    <property type="match status" value="1"/>
</dbReference>
<gene>
    <name evidence="9" type="primary">ACADM</name>
    <name evidence="9" type="synonym">acd</name>
</gene>
<dbReference type="Pfam" id="PF02770">
    <property type="entry name" value="Acyl-CoA_dh_M"/>
    <property type="match status" value="1"/>
</dbReference>
<evidence type="ECO:0000313" key="9">
    <source>
        <dbReference type="EMBL" id="AIF08033.1"/>
    </source>
</evidence>
<feature type="domain" description="Acyl-CoA dehydrogenase/oxidase C-terminal" evidence="6">
    <location>
        <begin position="242"/>
        <end position="356"/>
    </location>
</feature>
<evidence type="ECO:0000256" key="5">
    <source>
        <dbReference type="RuleBase" id="RU362125"/>
    </source>
</evidence>
<feature type="domain" description="Acyl-CoA oxidase/dehydrogenase middle" evidence="7">
    <location>
        <begin position="133"/>
        <end position="212"/>
    </location>
</feature>
<evidence type="ECO:0000256" key="1">
    <source>
        <dbReference type="ARBA" id="ARBA00001974"/>
    </source>
</evidence>
<dbReference type="AlphaFoldDB" id="A0A075H2B7"/>
<evidence type="ECO:0000256" key="3">
    <source>
        <dbReference type="ARBA" id="ARBA00022630"/>
    </source>
</evidence>
<evidence type="ECO:0000259" key="6">
    <source>
        <dbReference type="Pfam" id="PF00441"/>
    </source>
</evidence>
<reference evidence="9" key="1">
    <citation type="journal article" date="2014" name="Genome Biol. Evol.">
        <title>Pangenome evidence for extensive interdomain horizontal transfer affecting lineage core and shell genes in uncultured planktonic thaumarchaeota and euryarchaeota.</title>
        <authorList>
            <person name="Deschamps P."/>
            <person name="Zivanovic Y."/>
            <person name="Moreira D."/>
            <person name="Rodriguez-Valera F."/>
            <person name="Lopez-Garcia P."/>
        </authorList>
    </citation>
    <scope>NUCLEOTIDE SEQUENCE</scope>
</reference>
<comment type="similarity">
    <text evidence="2 5">Belongs to the acyl-CoA dehydrogenase family.</text>
</comment>
<feature type="domain" description="Acyl-CoA dehydrogenase/oxidase N-terminal" evidence="8">
    <location>
        <begin position="8"/>
        <end position="119"/>
    </location>
</feature>
<keyword evidence="4 5" id="KW-0274">FAD</keyword>
<dbReference type="EMBL" id="KF900819">
    <property type="protein sequence ID" value="AIF08033.1"/>
    <property type="molecule type" value="Genomic_DNA"/>
</dbReference>
<organism evidence="9">
    <name type="scientific">uncultured marine thaumarchaeote KM3_26_F01</name>
    <dbReference type="NCBI Taxonomy" id="1456108"/>
    <lineage>
        <taxon>Archaea</taxon>
        <taxon>Nitrososphaerota</taxon>
        <taxon>environmental samples</taxon>
    </lineage>
</organism>
<keyword evidence="5 9" id="KW-0560">Oxidoreductase</keyword>
<accession>A0A075H2B7</accession>
<comment type="cofactor">
    <cofactor evidence="1 5">
        <name>FAD</name>
        <dbReference type="ChEBI" id="CHEBI:57692"/>
    </cofactor>
</comment>
<evidence type="ECO:0000256" key="4">
    <source>
        <dbReference type="ARBA" id="ARBA00022827"/>
    </source>
</evidence>
<dbReference type="Pfam" id="PF02771">
    <property type="entry name" value="Acyl-CoA_dh_N"/>
    <property type="match status" value="1"/>
</dbReference>
<dbReference type="Gene3D" id="2.40.110.10">
    <property type="entry name" value="Butyryl-CoA Dehydrogenase, subunit A, domain 2"/>
    <property type="match status" value="1"/>
</dbReference>
<evidence type="ECO:0000259" key="8">
    <source>
        <dbReference type="Pfam" id="PF02771"/>
    </source>
</evidence>
<dbReference type="GO" id="GO:0070991">
    <property type="term" value="F:medium-chain fatty acyl-CoA dehydrogenase activity"/>
    <property type="evidence" value="ECO:0007669"/>
    <property type="project" value="UniProtKB-EC"/>
</dbReference>
<proteinExistence type="inferred from homology"/>
<dbReference type="InterPro" id="IPR037069">
    <property type="entry name" value="AcylCoA_DH/ox_N_sf"/>
</dbReference>
<dbReference type="PANTHER" id="PTHR43884:SF12">
    <property type="entry name" value="ISOVALERYL-COA DEHYDROGENASE, MITOCHONDRIAL-RELATED"/>
    <property type="match status" value="1"/>
</dbReference>
<dbReference type="Gene3D" id="1.20.140.10">
    <property type="entry name" value="Butyryl-CoA Dehydrogenase, subunit A, domain 3"/>
    <property type="match status" value="1"/>
</dbReference>
<protein>
    <submittedName>
        <fullName evidence="9">Acyl-CoA dehydrogenase (ACADM, acd)</fullName>
        <ecNumber evidence="9">1.3.8.7</ecNumber>
    </submittedName>
</protein>
<dbReference type="EC" id="1.3.8.7" evidence="9"/>
<dbReference type="InterPro" id="IPR009100">
    <property type="entry name" value="AcylCoA_DH/oxidase_NM_dom_sf"/>
</dbReference>
<keyword evidence="3 5" id="KW-0285">Flavoprotein</keyword>
<dbReference type="Pfam" id="PF00441">
    <property type="entry name" value="Acyl-CoA_dh_1"/>
    <property type="match status" value="1"/>
</dbReference>
<dbReference type="InterPro" id="IPR046373">
    <property type="entry name" value="Acyl-CoA_Oxase/DH_mid-dom_sf"/>
</dbReference>
<dbReference type="GO" id="GO:0050660">
    <property type="term" value="F:flavin adenine dinucleotide binding"/>
    <property type="evidence" value="ECO:0007669"/>
    <property type="project" value="InterPro"/>
</dbReference>
<dbReference type="SUPFAM" id="SSF47203">
    <property type="entry name" value="Acyl-CoA dehydrogenase C-terminal domain-like"/>
    <property type="match status" value="1"/>
</dbReference>
<name>A0A075H2B7_9ARCH</name>
<sequence length="376" mass="41139">MNNLTSSNEEIDMIKDVIKDFGENEINPITSDIELNSEIPNSILEKVSELGLYGMLGSSEFDGAETNFSTFIHAMLELAKYSPALSALLMFQNVFSVQLLTKYGSNEQKEGMLNNLNTGKKLGTALIGDDGSTLNIRNLNTEAMDEGDSLSISGNKKFAFNGEIADYFIVLCNIGKELGFVVIEKGNQGVSIGKPINTVGLRGNKSVPVSFYSCNVPKTNLIGLPENTHKIINSIQESSWLGISAISTGVMESALSQAVKYSNERKQFSKPISSFEAIQSKLANISTDIETSLAVLEKVSRLKDKGEDILRQSAMTKISTTEMAQRNTKQALLVHGGYGYIKDYPIEKTVRDAETLKSICDSNDDLRLIVSKPFIN</sequence>
<dbReference type="InterPro" id="IPR036250">
    <property type="entry name" value="AcylCo_DH-like_C"/>
</dbReference>
<dbReference type="InterPro" id="IPR006091">
    <property type="entry name" value="Acyl-CoA_Oxase/DH_mid-dom"/>
</dbReference>
<dbReference type="PANTHER" id="PTHR43884">
    <property type="entry name" value="ACYL-COA DEHYDROGENASE"/>
    <property type="match status" value="1"/>
</dbReference>
<dbReference type="InterPro" id="IPR009075">
    <property type="entry name" value="AcylCo_DH/oxidase_C"/>
</dbReference>
<evidence type="ECO:0000256" key="2">
    <source>
        <dbReference type="ARBA" id="ARBA00009347"/>
    </source>
</evidence>